<evidence type="ECO:0000256" key="2">
    <source>
        <dbReference type="ARBA" id="ARBA00022741"/>
    </source>
</evidence>
<dbReference type="PANTHER" id="PTHR11070:SF2">
    <property type="entry name" value="ATP-DEPENDENT DNA HELICASE SRS2"/>
    <property type="match status" value="1"/>
</dbReference>
<protein>
    <recommendedName>
        <fullName evidence="9">DNA 3'-5' helicase</fullName>
        <ecNumber evidence="9">5.6.2.4</ecNumber>
    </recommendedName>
</protein>
<keyword evidence="16" id="KW-1185">Reference proteome</keyword>
<reference evidence="16" key="1">
    <citation type="journal article" date="2019" name="Int. J. Syst. Evol. Microbiol.">
        <title>The Global Catalogue of Microorganisms (GCM) 10K type strain sequencing project: providing services to taxonomists for standard genome sequencing and annotation.</title>
        <authorList>
            <consortium name="The Broad Institute Genomics Platform"/>
            <consortium name="The Broad Institute Genome Sequencing Center for Infectious Disease"/>
            <person name="Wu L."/>
            <person name="Ma J."/>
        </authorList>
    </citation>
    <scope>NUCLEOTIDE SEQUENCE [LARGE SCALE GENOMIC DNA]</scope>
    <source>
        <strain evidence="16">CCUG 57263</strain>
    </source>
</reference>
<dbReference type="InterPro" id="IPR014017">
    <property type="entry name" value="DNA_helicase_UvrD-like_C"/>
</dbReference>
<dbReference type="PANTHER" id="PTHR11070">
    <property type="entry name" value="UVRD / RECB / PCRA DNA HELICASE FAMILY MEMBER"/>
    <property type="match status" value="1"/>
</dbReference>
<dbReference type="EC" id="5.6.2.4" evidence="9"/>
<feature type="domain" description="UvrD-like helicase ATP-binding" evidence="13">
    <location>
        <begin position="17"/>
        <end position="310"/>
    </location>
</feature>
<evidence type="ECO:0000313" key="15">
    <source>
        <dbReference type="EMBL" id="MFD0868883.1"/>
    </source>
</evidence>
<evidence type="ECO:0000256" key="7">
    <source>
        <dbReference type="ARBA" id="ARBA00023235"/>
    </source>
</evidence>
<evidence type="ECO:0000256" key="1">
    <source>
        <dbReference type="ARBA" id="ARBA00009922"/>
    </source>
</evidence>
<name>A0ABW3D618_9BACL</name>
<feature type="domain" description="UvrD-like helicase C-terminal" evidence="14">
    <location>
        <begin position="311"/>
        <end position="573"/>
    </location>
</feature>
<accession>A0ABW3D618</accession>
<dbReference type="Pfam" id="PF00580">
    <property type="entry name" value="UvrD-helicase"/>
    <property type="match status" value="1"/>
</dbReference>
<feature type="region of interest" description="Disordered" evidence="12">
    <location>
        <begin position="651"/>
        <end position="680"/>
    </location>
</feature>
<keyword evidence="6" id="KW-0238">DNA-binding</keyword>
<keyword evidence="7" id="KW-0413">Isomerase</keyword>
<evidence type="ECO:0000256" key="10">
    <source>
        <dbReference type="ARBA" id="ARBA00048988"/>
    </source>
</evidence>
<dbReference type="Pfam" id="PF13361">
    <property type="entry name" value="UvrD_C"/>
    <property type="match status" value="1"/>
</dbReference>
<dbReference type="InterPro" id="IPR000212">
    <property type="entry name" value="DNA_helicase_UvrD/REP"/>
</dbReference>
<proteinExistence type="inferred from homology"/>
<evidence type="ECO:0000256" key="12">
    <source>
        <dbReference type="SAM" id="MobiDB-lite"/>
    </source>
</evidence>
<comment type="caution">
    <text evidence="15">The sequence shown here is derived from an EMBL/GenBank/DDBJ whole genome shotgun (WGS) entry which is preliminary data.</text>
</comment>
<dbReference type="EMBL" id="JBHTIU010000025">
    <property type="protein sequence ID" value="MFD0868883.1"/>
    <property type="molecule type" value="Genomic_DNA"/>
</dbReference>
<dbReference type="PROSITE" id="PS51217">
    <property type="entry name" value="UVRD_HELICASE_CTER"/>
    <property type="match status" value="1"/>
</dbReference>
<comment type="catalytic activity">
    <reaction evidence="10">
        <text>ATP + H2O = ADP + phosphate + H(+)</text>
        <dbReference type="Rhea" id="RHEA:13065"/>
        <dbReference type="ChEBI" id="CHEBI:15377"/>
        <dbReference type="ChEBI" id="CHEBI:15378"/>
        <dbReference type="ChEBI" id="CHEBI:30616"/>
        <dbReference type="ChEBI" id="CHEBI:43474"/>
        <dbReference type="ChEBI" id="CHEBI:456216"/>
        <dbReference type="EC" id="5.6.2.4"/>
    </reaction>
</comment>
<dbReference type="GO" id="GO:0004386">
    <property type="term" value="F:helicase activity"/>
    <property type="evidence" value="ECO:0007669"/>
    <property type="project" value="UniProtKB-KW"/>
</dbReference>
<sequence>MTVREHFFARSLHRLGVALNEIQMQAVLQTEGPLLLLASPGSGKTTTLIMRIGYLIEEKGVNPSRIKAVTFSRASATDMKERYRLFFPQHPTVEFSTIHSFAYEVVRDLFRRTGMPYRIIEGDMKGENQAPGPDHLPLHKKMILRMLFHSIVGEQITDDQMDELTTYISFIKNRMVPRDQWSGVKVGVPGAEAVLREYEKYKESSHPERLIDYDDMLILANDALETDRELLRRYQGRYDYVLTDESQDTSRVQHAMIEKLVREHRNLCVVADDDQSIYSWRGADPSYLLNFKQTYPEAVIMRMEQNYRSSKEIVGSANQFIRRNKNRYVKNMFTDNASSEPPKIHVFARYIDQTRYLTEAIQNAELLGEVAILYRNHSSSIALINELDRAGIPFYMKDADNRFFSHWVVEDILNFMRMTFTDKRPDLLEKIHLKFNGYISKRQMAALKEIDNQESVFDNLLNHVPLQDYQVKALQMCQETFRQMKGMPPLHAIRVIRGRLGYEKALEKMCERLGFRKESLIGILNTLEEIAHSLETMEEFAGRLKYLESVLKSAKSRKGQDAVTLSTFHSAKGLEFDRVYMIDLIEGIIPSSEDRKDDSGGAPLMEEAARLFYVGMTRARTHLELLAYRERDGEKTEESIFVTEVRNILNPPKPISQAGKAGSGNEGRKGKKGSQGQAPMAIDPHAIRTLSELQMGETVKHSVFGHGEIVELSEESISIRFQRGVKKLSIRVCLEKGLLSNGAEDGS</sequence>
<gene>
    <name evidence="15" type="ORF">ACFQ03_06950</name>
</gene>
<feature type="binding site" evidence="11">
    <location>
        <begin position="38"/>
        <end position="45"/>
    </location>
    <ligand>
        <name>ATP</name>
        <dbReference type="ChEBI" id="CHEBI:30616"/>
    </ligand>
</feature>
<keyword evidence="4 11" id="KW-0347">Helicase</keyword>
<dbReference type="CDD" id="cd17932">
    <property type="entry name" value="DEXQc_UvrD"/>
    <property type="match status" value="1"/>
</dbReference>
<evidence type="ECO:0000256" key="9">
    <source>
        <dbReference type="ARBA" id="ARBA00034808"/>
    </source>
</evidence>
<evidence type="ECO:0000259" key="13">
    <source>
        <dbReference type="PROSITE" id="PS51198"/>
    </source>
</evidence>
<keyword evidence="5 11" id="KW-0067">ATP-binding</keyword>
<dbReference type="RefSeq" id="WP_379287089.1">
    <property type="nucleotide sequence ID" value="NZ_JBHTIU010000025.1"/>
</dbReference>
<dbReference type="SUPFAM" id="SSF52540">
    <property type="entry name" value="P-loop containing nucleoside triphosphate hydrolases"/>
    <property type="match status" value="1"/>
</dbReference>
<keyword evidence="3 11" id="KW-0378">Hydrolase</keyword>
<comment type="similarity">
    <text evidence="1">Belongs to the helicase family. UvrD subfamily.</text>
</comment>
<dbReference type="Proteomes" id="UP001597120">
    <property type="component" value="Unassembled WGS sequence"/>
</dbReference>
<keyword evidence="2 11" id="KW-0547">Nucleotide-binding</keyword>
<dbReference type="Gene3D" id="3.40.50.300">
    <property type="entry name" value="P-loop containing nucleotide triphosphate hydrolases"/>
    <property type="match status" value="2"/>
</dbReference>
<comment type="catalytic activity">
    <reaction evidence="8">
        <text>Couples ATP hydrolysis with the unwinding of duplex DNA by translocating in the 3'-5' direction.</text>
        <dbReference type="EC" id="5.6.2.4"/>
    </reaction>
</comment>
<dbReference type="PROSITE" id="PS51198">
    <property type="entry name" value="UVRD_HELICASE_ATP_BIND"/>
    <property type="match status" value="1"/>
</dbReference>
<evidence type="ECO:0000256" key="8">
    <source>
        <dbReference type="ARBA" id="ARBA00034617"/>
    </source>
</evidence>
<dbReference type="Gene3D" id="1.10.10.160">
    <property type="match status" value="1"/>
</dbReference>
<dbReference type="InterPro" id="IPR014016">
    <property type="entry name" value="UvrD-like_ATP-bd"/>
</dbReference>
<evidence type="ECO:0000313" key="16">
    <source>
        <dbReference type="Proteomes" id="UP001597120"/>
    </source>
</evidence>
<dbReference type="InterPro" id="IPR013986">
    <property type="entry name" value="DExx_box_DNA_helicase_dom_sf"/>
</dbReference>
<evidence type="ECO:0000256" key="4">
    <source>
        <dbReference type="ARBA" id="ARBA00022806"/>
    </source>
</evidence>
<evidence type="ECO:0000256" key="3">
    <source>
        <dbReference type="ARBA" id="ARBA00022801"/>
    </source>
</evidence>
<organism evidence="15 16">
    <name type="scientific">Paenibacillus residui</name>
    <dbReference type="NCBI Taxonomy" id="629724"/>
    <lineage>
        <taxon>Bacteria</taxon>
        <taxon>Bacillati</taxon>
        <taxon>Bacillota</taxon>
        <taxon>Bacilli</taxon>
        <taxon>Bacillales</taxon>
        <taxon>Paenibacillaceae</taxon>
        <taxon>Paenibacillus</taxon>
    </lineage>
</organism>
<dbReference type="Gene3D" id="1.10.486.10">
    <property type="entry name" value="PCRA, domain 4"/>
    <property type="match status" value="1"/>
</dbReference>
<evidence type="ECO:0000256" key="6">
    <source>
        <dbReference type="ARBA" id="ARBA00023125"/>
    </source>
</evidence>
<evidence type="ECO:0000256" key="11">
    <source>
        <dbReference type="PROSITE-ProRule" id="PRU00560"/>
    </source>
</evidence>
<evidence type="ECO:0000256" key="5">
    <source>
        <dbReference type="ARBA" id="ARBA00022840"/>
    </source>
</evidence>
<dbReference type="GO" id="GO:0016787">
    <property type="term" value="F:hydrolase activity"/>
    <property type="evidence" value="ECO:0007669"/>
    <property type="project" value="UniProtKB-KW"/>
</dbReference>
<dbReference type="InterPro" id="IPR027417">
    <property type="entry name" value="P-loop_NTPase"/>
</dbReference>
<evidence type="ECO:0000259" key="14">
    <source>
        <dbReference type="PROSITE" id="PS51217"/>
    </source>
</evidence>